<dbReference type="EMBL" id="VSWD01000001">
    <property type="protein sequence ID" value="KAK3108749.1"/>
    <property type="molecule type" value="Genomic_DNA"/>
</dbReference>
<comment type="caution">
    <text evidence="13">The sequence shown here is derived from an EMBL/GenBank/DDBJ whole genome shotgun (WGS) entry which is preliminary data.</text>
</comment>
<reference evidence="13" key="1">
    <citation type="submission" date="2019-08" db="EMBL/GenBank/DDBJ databases">
        <title>The improved chromosome-level genome for the pearl oyster Pinctada fucata martensii using PacBio sequencing and Hi-C.</title>
        <authorList>
            <person name="Zheng Z."/>
        </authorList>
    </citation>
    <scope>NUCLEOTIDE SEQUENCE</scope>
    <source>
        <strain evidence="13">ZZ-2019</strain>
        <tissue evidence="13">Adductor muscle</tissue>
    </source>
</reference>
<keyword evidence="6 11" id="KW-0472">Membrane</keyword>
<evidence type="ECO:0000256" key="11">
    <source>
        <dbReference type="SAM" id="Phobius"/>
    </source>
</evidence>
<evidence type="ECO:0000313" key="14">
    <source>
        <dbReference type="Proteomes" id="UP001186944"/>
    </source>
</evidence>
<keyword evidence="14" id="KW-1185">Reference proteome</keyword>
<sequence>MERNDTAVFNGTTLPPFFHEEYTILIPSIWAVIIIVGCIGNGLVIYTLCKNGEMTPTNCYVVNLAAADLTFIIVVVTISAIAFGMPDWALGDPMCKISVYMIYCFGIVRAIFPLFLVLWDSESDLPFDCSALE</sequence>
<keyword evidence="5" id="KW-0297">G-protein coupled receptor</keyword>
<protein>
    <recommendedName>
        <fullName evidence="12">G-protein coupled receptors family 1 profile domain-containing protein</fullName>
    </recommendedName>
</protein>
<keyword evidence="3 11" id="KW-0812">Transmembrane</keyword>
<keyword evidence="8" id="KW-0675">Receptor</keyword>
<evidence type="ECO:0000259" key="12">
    <source>
        <dbReference type="PROSITE" id="PS50262"/>
    </source>
</evidence>
<evidence type="ECO:0000256" key="10">
    <source>
        <dbReference type="ARBA" id="ARBA00023224"/>
    </source>
</evidence>
<evidence type="ECO:0000256" key="2">
    <source>
        <dbReference type="ARBA" id="ARBA00022475"/>
    </source>
</evidence>
<gene>
    <name evidence="13" type="ORF">FSP39_014795</name>
</gene>
<dbReference type="PANTHER" id="PTHR45695">
    <property type="entry name" value="LEUCOKININ RECEPTOR-RELATED"/>
    <property type="match status" value="1"/>
</dbReference>
<dbReference type="Gene3D" id="1.20.1070.10">
    <property type="entry name" value="Rhodopsin 7-helix transmembrane proteins"/>
    <property type="match status" value="1"/>
</dbReference>
<evidence type="ECO:0000256" key="6">
    <source>
        <dbReference type="ARBA" id="ARBA00023136"/>
    </source>
</evidence>
<keyword evidence="4 11" id="KW-1133">Transmembrane helix</keyword>
<accession>A0AA88YVF7</accession>
<evidence type="ECO:0000313" key="13">
    <source>
        <dbReference type="EMBL" id="KAK3108749.1"/>
    </source>
</evidence>
<feature type="transmembrane region" description="Helical" evidence="11">
    <location>
        <begin position="60"/>
        <end position="85"/>
    </location>
</feature>
<evidence type="ECO:0000256" key="3">
    <source>
        <dbReference type="ARBA" id="ARBA00022692"/>
    </source>
</evidence>
<dbReference type="Proteomes" id="UP001186944">
    <property type="component" value="Unassembled WGS sequence"/>
</dbReference>
<name>A0AA88YVF7_PINIB</name>
<keyword evidence="2" id="KW-1003">Cell membrane</keyword>
<dbReference type="GO" id="GO:0005886">
    <property type="term" value="C:plasma membrane"/>
    <property type="evidence" value="ECO:0007669"/>
    <property type="project" value="UniProtKB-SubCell"/>
</dbReference>
<proteinExistence type="predicted"/>
<dbReference type="PROSITE" id="PS50262">
    <property type="entry name" value="G_PROTEIN_RECEP_F1_2"/>
    <property type="match status" value="1"/>
</dbReference>
<comment type="subcellular location">
    <subcellularLocation>
        <location evidence="1">Cell membrane</location>
        <topology evidence="1">Multi-pass membrane protein</topology>
    </subcellularLocation>
</comment>
<dbReference type="PRINTS" id="PR00237">
    <property type="entry name" value="GPCRRHODOPSN"/>
</dbReference>
<evidence type="ECO:0000256" key="5">
    <source>
        <dbReference type="ARBA" id="ARBA00023040"/>
    </source>
</evidence>
<dbReference type="AlphaFoldDB" id="A0AA88YVF7"/>
<dbReference type="GO" id="GO:0004930">
    <property type="term" value="F:G protein-coupled receptor activity"/>
    <property type="evidence" value="ECO:0007669"/>
    <property type="project" value="UniProtKB-KW"/>
</dbReference>
<evidence type="ECO:0000256" key="8">
    <source>
        <dbReference type="ARBA" id="ARBA00023170"/>
    </source>
</evidence>
<feature type="transmembrane region" description="Helical" evidence="11">
    <location>
        <begin position="24"/>
        <end position="48"/>
    </location>
</feature>
<evidence type="ECO:0000256" key="7">
    <source>
        <dbReference type="ARBA" id="ARBA00023157"/>
    </source>
</evidence>
<keyword evidence="10" id="KW-0807">Transducer</keyword>
<keyword evidence="9" id="KW-0325">Glycoprotein</keyword>
<evidence type="ECO:0000256" key="4">
    <source>
        <dbReference type="ARBA" id="ARBA00022989"/>
    </source>
</evidence>
<dbReference type="InterPro" id="IPR017452">
    <property type="entry name" value="GPCR_Rhodpsn_7TM"/>
</dbReference>
<evidence type="ECO:0000256" key="9">
    <source>
        <dbReference type="ARBA" id="ARBA00023180"/>
    </source>
</evidence>
<dbReference type="InterPro" id="IPR000276">
    <property type="entry name" value="GPCR_Rhodpsn"/>
</dbReference>
<evidence type="ECO:0000256" key="1">
    <source>
        <dbReference type="ARBA" id="ARBA00004651"/>
    </source>
</evidence>
<dbReference type="PANTHER" id="PTHR45695:SF23">
    <property type="entry name" value="GALANIN-LIKE G-PROTEIN COUPLED RECEPTOR NPR-9"/>
    <property type="match status" value="1"/>
</dbReference>
<dbReference type="SUPFAM" id="SSF81321">
    <property type="entry name" value="Family A G protein-coupled receptor-like"/>
    <property type="match status" value="1"/>
</dbReference>
<dbReference type="Pfam" id="PF00001">
    <property type="entry name" value="7tm_1"/>
    <property type="match status" value="1"/>
</dbReference>
<feature type="transmembrane region" description="Helical" evidence="11">
    <location>
        <begin position="97"/>
        <end position="119"/>
    </location>
</feature>
<organism evidence="13 14">
    <name type="scientific">Pinctada imbricata</name>
    <name type="common">Atlantic pearl-oyster</name>
    <name type="synonym">Pinctada martensii</name>
    <dbReference type="NCBI Taxonomy" id="66713"/>
    <lineage>
        <taxon>Eukaryota</taxon>
        <taxon>Metazoa</taxon>
        <taxon>Spiralia</taxon>
        <taxon>Lophotrochozoa</taxon>
        <taxon>Mollusca</taxon>
        <taxon>Bivalvia</taxon>
        <taxon>Autobranchia</taxon>
        <taxon>Pteriomorphia</taxon>
        <taxon>Pterioida</taxon>
        <taxon>Pterioidea</taxon>
        <taxon>Pteriidae</taxon>
        <taxon>Pinctada</taxon>
    </lineage>
</organism>
<keyword evidence="7" id="KW-1015">Disulfide bond</keyword>
<feature type="domain" description="G-protein coupled receptors family 1 profile" evidence="12">
    <location>
        <begin position="40"/>
        <end position="101"/>
    </location>
</feature>